<dbReference type="HOGENOM" id="CLU_2840629_0_0_9"/>
<keyword evidence="2" id="KW-1185">Reference proteome</keyword>
<dbReference type="KEGG" id="bif:N288_05470"/>
<evidence type="ECO:0000313" key="1">
    <source>
        <dbReference type="EMBL" id="AGX03048.1"/>
    </source>
</evidence>
<dbReference type="STRING" id="1367477.N288_05470"/>
<dbReference type="PATRIC" id="fig|1367477.3.peg.1026"/>
<gene>
    <name evidence="1" type="ORF">N288_05470</name>
</gene>
<dbReference type="Pfam" id="PF13040">
    <property type="entry name" value="Fur_reg_FbpB"/>
    <property type="match status" value="1"/>
</dbReference>
<dbReference type="Proteomes" id="UP000017805">
    <property type="component" value="Chromosome"/>
</dbReference>
<proteinExistence type="predicted"/>
<dbReference type="InterPro" id="IPR025004">
    <property type="entry name" value="SenN/SenS"/>
</dbReference>
<reference evidence="1 2" key="1">
    <citation type="submission" date="2013-07" db="EMBL/GenBank/DDBJ databases">
        <title>Complete genome sequence of Bacillus infantis NRRL B-14911 that has potential to induce cardiac disease by antigenic mimicry.</title>
        <authorList>
            <person name="Massilamany C."/>
            <person name="Smith T.P.L."/>
            <person name="Loy J.D."/>
            <person name="Barletta R."/>
            <person name="Reddy J."/>
        </authorList>
    </citation>
    <scope>NUCLEOTIDE SEQUENCE [LARGE SCALE GENOMIC DNA]</scope>
    <source>
        <strain evidence="1 2">NRRL B-14911</strain>
    </source>
</reference>
<sequence length="65" mass="7841">MFIEPLPDVAKAFFLLKILKGVSGMKKKKFQFEELIRKNKEELLKDKREIEKIEKRLDERYAKSQ</sequence>
<name>U5L6Q5_9BACI</name>
<dbReference type="AlphaFoldDB" id="U5L6Q5"/>
<protein>
    <recommendedName>
        <fullName evidence="3">FbpB family small basic protein</fullName>
    </recommendedName>
</protein>
<accession>U5L6Q5</accession>
<dbReference type="EMBL" id="CP006643">
    <property type="protein sequence ID" value="AGX03048.1"/>
    <property type="molecule type" value="Genomic_DNA"/>
</dbReference>
<organism evidence="1 2">
    <name type="scientific">Bacillus infantis NRRL B-14911</name>
    <dbReference type="NCBI Taxonomy" id="1367477"/>
    <lineage>
        <taxon>Bacteria</taxon>
        <taxon>Bacillati</taxon>
        <taxon>Bacillota</taxon>
        <taxon>Bacilli</taxon>
        <taxon>Bacillales</taxon>
        <taxon>Bacillaceae</taxon>
        <taxon>Bacillus</taxon>
    </lineage>
</organism>
<evidence type="ECO:0008006" key="3">
    <source>
        <dbReference type="Google" id="ProtNLM"/>
    </source>
</evidence>
<evidence type="ECO:0000313" key="2">
    <source>
        <dbReference type="Proteomes" id="UP000017805"/>
    </source>
</evidence>